<dbReference type="OrthoDB" id="4062651at2759"/>
<name>A0A9W7L5M8_9STRA</name>
<dbReference type="InterPro" id="IPR008271">
    <property type="entry name" value="Ser/Thr_kinase_AS"/>
</dbReference>
<dbReference type="InterPro" id="IPR000719">
    <property type="entry name" value="Prot_kinase_dom"/>
</dbReference>
<keyword evidence="2" id="KW-0547">Nucleotide-binding</keyword>
<evidence type="ECO:0000256" key="3">
    <source>
        <dbReference type="ARBA" id="ARBA00022777"/>
    </source>
</evidence>
<keyword evidence="8" id="KW-1185">Reference proteome</keyword>
<keyword evidence="4" id="KW-0067">ATP-binding</keyword>
<proteinExistence type="predicted"/>
<dbReference type="InterPro" id="IPR023393">
    <property type="entry name" value="START-like_dom_sf"/>
</dbReference>
<dbReference type="PANTHER" id="PTHR44329">
    <property type="entry name" value="SERINE/THREONINE-PROTEIN KINASE TNNI3K-RELATED"/>
    <property type="match status" value="1"/>
</dbReference>
<dbReference type="GO" id="GO:0004674">
    <property type="term" value="F:protein serine/threonine kinase activity"/>
    <property type="evidence" value="ECO:0007669"/>
    <property type="project" value="TreeGrafter"/>
</dbReference>
<feature type="compositionally biased region" description="Polar residues" evidence="5">
    <location>
        <begin position="458"/>
        <end position="475"/>
    </location>
</feature>
<feature type="domain" description="Protein kinase" evidence="6">
    <location>
        <begin position="72"/>
        <end position="387"/>
    </location>
</feature>
<dbReference type="InterPro" id="IPR051681">
    <property type="entry name" value="Ser/Thr_Kinases-Pseudokinases"/>
</dbReference>
<evidence type="ECO:0000256" key="1">
    <source>
        <dbReference type="ARBA" id="ARBA00022679"/>
    </source>
</evidence>
<dbReference type="Proteomes" id="UP001165082">
    <property type="component" value="Unassembled WGS sequence"/>
</dbReference>
<evidence type="ECO:0000259" key="6">
    <source>
        <dbReference type="PROSITE" id="PS50011"/>
    </source>
</evidence>
<reference evidence="7" key="1">
    <citation type="submission" date="2022-07" db="EMBL/GenBank/DDBJ databases">
        <title>Genome analysis of Parmales, a sister group of diatoms, reveals the evolutionary specialization of diatoms from phago-mixotrophs to photoautotrophs.</title>
        <authorList>
            <person name="Ban H."/>
            <person name="Sato S."/>
            <person name="Yoshikawa S."/>
            <person name="Kazumasa Y."/>
            <person name="Nakamura Y."/>
            <person name="Ichinomiya M."/>
            <person name="Saitoh K."/>
            <person name="Sato N."/>
            <person name="Blanc-Mathieu R."/>
            <person name="Endo H."/>
            <person name="Kuwata A."/>
            <person name="Ogata H."/>
        </authorList>
    </citation>
    <scope>NUCLEOTIDE SEQUENCE</scope>
</reference>
<organism evidence="7 8">
    <name type="scientific">Triparma retinervis</name>
    <dbReference type="NCBI Taxonomy" id="2557542"/>
    <lineage>
        <taxon>Eukaryota</taxon>
        <taxon>Sar</taxon>
        <taxon>Stramenopiles</taxon>
        <taxon>Ochrophyta</taxon>
        <taxon>Bolidophyceae</taxon>
        <taxon>Parmales</taxon>
        <taxon>Triparmaceae</taxon>
        <taxon>Triparma</taxon>
    </lineage>
</organism>
<dbReference type="SUPFAM" id="SSF56112">
    <property type="entry name" value="Protein kinase-like (PK-like)"/>
    <property type="match status" value="1"/>
</dbReference>
<keyword evidence="3" id="KW-0418">Kinase</keyword>
<evidence type="ECO:0000256" key="4">
    <source>
        <dbReference type="ARBA" id="ARBA00022840"/>
    </source>
</evidence>
<dbReference type="EMBL" id="BRXZ01007681">
    <property type="protein sequence ID" value="GMI31828.1"/>
    <property type="molecule type" value="Genomic_DNA"/>
</dbReference>
<gene>
    <name evidence="7" type="ORF">TrRE_jg2036</name>
</gene>
<feature type="region of interest" description="Disordered" evidence="5">
    <location>
        <begin position="440"/>
        <end position="493"/>
    </location>
</feature>
<dbReference type="PROSITE" id="PS50011">
    <property type="entry name" value="PROTEIN_KINASE_DOM"/>
    <property type="match status" value="1"/>
</dbReference>
<keyword evidence="1" id="KW-0808">Transferase</keyword>
<dbReference type="SMART" id="SM00220">
    <property type="entry name" value="S_TKc"/>
    <property type="match status" value="1"/>
</dbReference>
<comment type="caution">
    <text evidence="7">The sequence shown here is derived from an EMBL/GenBank/DDBJ whole genome shotgun (WGS) entry which is preliminary data.</text>
</comment>
<dbReference type="PROSITE" id="PS00108">
    <property type="entry name" value="PROTEIN_KINASE_ST"/>
    <property type="match status" value="1"/>
</dbReference>
<dbReference type="PANTHER" id="PTHR44329:SF288">
    <property type="entry name" value="MITOGEN-ACTIVATED PROTEIN KINASE KINASE KINASE 20"/>
    <property type="match status" value="1"/>
</dbReference>
<dbReference type="AlphaFoldDB" id="A0A9W7L5M8"/>
<dbReference type="Gene3D" id="3.30.530.20">
    <property type="match status" value="1"/>
</dbReference>
<evidence type="ECO:0000313" key="7">
    <source>
        <dbReference type="EMBL" id="GMI31828.1"/>
    </source>
</evidence>
<dbReference type="Pfam" id="PF00069">
    <property type="entry name" value="Pkinase"/>
    <property type="match status" value="1"/>
</dbReference>
<evidence type="ECO:0000256" key="2">
    <source>
        <dbReference type="ARBA" id="ARBA00022741"/>
    </source>
</evidence>
<dbReference type="Gene3D" id="1.10.510.10">
    <property type="entry name" value="Transferase(Phosphotransferase) domain 1"/>
    <property type="match status" value="1"/>
</dbReference>
<evidence type="ECO:0000313" key="8">
    <source>
        <dbReference type="Proteomes" id="UP001165082"/>
    </source>
</evidence>
<dbReference type="InterPro" id="IPR011009">
    <property type="entry name" value="Kinase-like_dom_sf"/>
</dbReference>
<dbReference type="SUPFAM" id="SSF55961">
    <property type="entry name" value="Bet v1-like"/>
    <property type="match status" value="1"/>
</dbReference>
<evidence type="ECO:0000256" key="5">
    <source>
        <dbReference type="SAM" id="MobiDB-lite"/>
    </source>
</evidence>
<sequence>MLPKKEGGGDGIWEALCYFEVNMRPDQWMQSQMHPLNDLAIKESPEYSWFGIKNERGYRNTYRVLTRMGKVLQDRETVYEGVGGFLGNDTYITAAVSADHPSYPQGSNPKATRATLNECGQLFLPVYDDNGSAHKTIVVRYNSVDLNLPKVVNRFAQKAILNQSARAIMVGPFEQKVYVEKALAEYKPKLEEGLTWRGQLFDIMADCASVLKYLHQSRYYSEKANKYMECIIHRDLKPENMLLTKAFDLKLADFGEARASEEKKTMSVVGTPLYVAPEVLRNDKYDRTVDVYSFGMCLVACIRGEKTLSQFLLESLRKDMGRATRFGIGAFMLNNKMLNKNWRPKLPRRFVRAYPGLNRLIKECWQNDPALRPDFESITHQMNHEIRNEVMTEEEPNIVLLSREDDSLYKVRMARKSLDDMSPFQAVSGDEGLLGVEEGEELDEMQSESKRSAGNGGESPSSAAQNSQGRKTQWTGPGLPRSHSFDEGNKNIQMPGVELAKMRNLLEKEREKVDLYETKLMEMGIKLDDL</sequence>
<accession>A0A9W7L5M8</accession>
<protein>
    <recommendedName>
        <fullName evidence="6">Protein kinase domain-containing protein</fullName>
    </recommendedName>
</protein>
<dbReference type="GO" id="GO:0005524">
    <property type="term" value="F:ATP binding"/>
    <property type="evidence" value="ECO:0007669"/>
    <property type="project" value="UniProtKB-KW"/>
</dbReference>